<proteinExistence type="predicted"/>
<dbReference type="EMBL" id="ADBL01002379">
    <property type="status" value="NOT_ANNOTATED_CDS"/>
    <property type="molecule type" value="Genomic_DNA"/>
</dbReference>
<feature type="compositionally biased region" description="Polar residues" evidence="1">
    <location>
        <begin position="1"/>
        <end position="13"/>
    </location>
</feature>
<name>A0A0C4ED41_MAGP6</name>
<reference evidence="2" key="3">
    <citation type="submission" date="2011-03" db="EMBL/GenBank/DDBJ databases">
        <title>Annotation of Magnaporthe poae ATCC 64411.</title>
        <authorList>
            <person name="Ma L.-J."/>
            <person name="Dead R."/>
            <person name="Young S.K."/>
            <person name="Zeng Q."/>
            <person name="Gargeya S."/>
            <person name="Fitzgerald M."/>
            <person name="Haas B."/>
            <person name="Abouelleil A."/>
            <person name="Alvarado L."/>
            <person name="Arachchi H.M."/>
            <person name="Berlin A."/>
            <person name="Brown A."/>
            <person name="Chapman S.B."/>
            <person name="Chen Z."/>
            <person name="Dunbar C."/>
            <person name="Freedman E."/>
            <person name="Gearin G."/>
            <person name="Gellesch M."/>
            <person name="Goldberg J."/>
            <person name="Griggs A."/>
            <person name="Gujja S."/>
            <person name="Heiman D."/>
            <person name="Howarth C."/>
            <person name="Larson L."/>
            <person name="Lui A."/>
            <person name="MacDonald P.J.P."/>
            <person name="Mehta T."/>
            <person name="Montmayeur A."/>
            <person name="Murphy C."/>
            <person name="Neiman D."/>
            <person name="Pearson M."/>
            <person name="Priest M."/>
            <person name="Roberts A."/>
            <person name="Saif S."/>
            <person name="Shea T."/>
            <person name="Shenoy N."/>
            <person name="Sisk P."/>
            <person name="Stolte C."/>
            <person name="Sykes S."/>
            <person name="Yandava C."/>
            <person name="Wortman J."/>
            <person name="Nusbaum C."/>
            <person name="Birren B."/>
        </authorList>
    </citation>
    <scope>NUCLEOTIDE SEQUENCE</scope>
    <source>
        <strain evidence="2">ATCC 64411</strain>
    </source>
</reference>
<dbReference type="EnsemblFungi" id="MAPG_10634T0">
    <property type="protein sequence ID" value="MAPG_10634T0"/>
    <property type="gene ID" value="MAPG_10634"/>
</dbReference>
<protein>
    <submittedName>
        <fullName evidence="2 3">Uncharacterized protein</fullName>
    </submittedName>
</protein>
<dbReference type="EMBL" id="GL876975">
    <property type="protein sequence ID" value="KLU90783.1"/>
    <property type="molecule type" value="Genomic_DNA"/>
</dbReference>
<feature type="compositionally biased region" description="Polar residues" evidence="1">
    <location>
        <begin position="21"/>
        <end position="35"/>
    </location>
</feature>
<feature type="region of interest" description="Disordered" evidence="1">
    <location>
        <begin position="1"/>
        <end position="90"/>
    </location>
</feature>
<keyword evidence="4" id="KW-1185">Reference proteome</keyword>
<organism evidence="3 4">
    <name type="scientific">Magnaporthiopsis poae (strain ATCC 64411 / 73-15)</name>
    <name type="common">Kentucky bluegrass fungus</name>
    <name type="synonym">Magnaporthe poae</name>
    <dbReference type="NCBI Taxonomy" id="644358"/>
    <lineage>
        <taxon>Eukaryota</taxon>
        <taxon>Fungi</taxon>
        <taxon>Dikarya</taxon>
        <taxon>Ascomycota</taxon>
        <taxon>Pezizomycotina</taxon>
        <taxon>Sordariomycetes</taxon>
        <taxon>Sordariomycetidae</taxon>
        <taxon>Magnaporthales</taxon>
        <taxon>Magnaporthaceae</taxon>
        <taxon>Magnaporthiopsis</taxon>
    </lineage>
</organism>
<reference evidence="3" key="4">
    <citation type="journal article" date="2015" name="G3 (Bethesda)">
        <title>Genome sequences of three phytopathogenic species of the Magnaporthaceae family of fungi.</title>
        <authorList>
            <person name="Okagaki L.H."/>
            <person name="Nunes C.C."/>
            <person name="Sailsbery J."/>
            <person name="Clay B."/>
            <person name="Brown D."/>
            <person name="John T."/>
            <person name="Oh Y."/>
            <person name="Young N."/>
            <person name="Fitzgerald M."/>
            <person name="Haas B.J."/>
            <person name="Zeng Q."/>
            <person name="Young S."/>
            <person name="Adiconis X."/>
            <person name="Fan L."/>
            <person name="Levin J.Z."/>
            <person name="Mitchell T.K."/>
            <person name="Okubara P.A."/>
            <person name="Farman M.L."/>
            <person name="Kohn L.M."/>
            <person name="Birren B."/>
            <person name="Ma L.-J."/>
            <person name="Dean R.A."/>
        </authorList>
    </citation>
    <scope>NUCLEOTIDE SEQUENCE</scope>
    <source>
        <strain evidence="3">ATCC 64411 / 73-15</strain>
    </source>
</reference>
<reference evidence="3" key="5">
    <citation type="submission" date="2015-06" db="UniProtKB">
        <authorList>
            <consortium name="EnsemblFungi"/>
        </authorList>
    </citation>
    <scope>IDENTIFICATION</scope>
    <source>
        <strain evidence="3">ATCC 64411</strain>
    </source>
</reference>
<evidence type="ECO:0000313" key="4">
    <source>
        <dbReference type="Proteomes" id="UP000011715"/>
    </source>
</evidence>
<dbReference type="Proteomes" id="UP000011715">
    <property type="component" value="Unassembled WGS sequence"/>
</dbReference>
<feature type="compositionally biased region" description="Polar residues" evidence="1">
    <location>
        <begin position="61"/>
        <end position="81"/>
    </location>
</feature>
<evidence type="ECO:0000313" key="3">
    <source>
        <dbReference type="EnsemblFungi" id="MAPG_10634T0"/>
    </source>
</evidence>
<evidence type="ECO:0000313" key="2">
    <source>
        <dbReference type="EMBL" id="KLU90783.1"/>
    </source>
</evidence>
<accession>A0A0C4ED41</accession>
<gene>
    <name evidence="2" type="ORF">MAPG_10634</name>
</gene>
<reference evidence="4" key="1">
    <citation type="submission" date="2010-05" db="EMBL/GenBank/DDBJ databases">
        <title>The genome sequence of Magnaporthe poae strain ATCC 64411.</title>
        <authorList>
            <person name="Ma L.-J."/>
            <person name="Dead R."/>
            <person name="Young S."/>
            <person name="Zeng Q."/>
            <person name="Koehrsen M."/>
            <person name="Alvarado L."/>
            <person name="Berlin A."/>
            <person name="Chapman S.B."/>
            <person name="Chen Z."/>
            <person name="Freedman E."/>
            <person name="Gellesch M."/>
            <person name="Goldberg J."/>
            <person name="Griggs A."/>
            <person name="Gujja S."/>
            <person name="Heilman E.R."/>
            <person name="Heiman D."/>
            <person name="Hepburn T."/>
            <person name="Howarth C."/>
            <person name="Jen D."/>
            <person name="Larson L."/>
            <person name="Mehta T."/>
            <person name="Neiman D."/>
            <person name="Pearson M."/>
            <person name="Roberts A."/>
            <person name="Saif S."/>
            <person name="Shea T."/>
            <person name="Shenoy N."/>
            <person name="Sisk P."/>
            <person name="Stolte C."/>
            <person name="Sykes S."/>
            <person name="Walk T."/>
            <person name="White J."/>
            <person name="Yandava C."/>
            <person name="Haas B."/>
            <person name="Nusbaum C."/>
            <person name="Birren B."/>
        </authorList>
    </citation>
    <scope>NUCLEOTIDE SEQUENCE [LARGE SCALE GENOMIC DNA]</scope>
    <source>
        <strain evidence="4">ATCC 64411 / 73-15</strain>
    </source>
</reference>
<dbReference type="AlphaFoldDB" id="A0A0C4ED41"/>
<evidence type="ECO:0000256" key="1">
    <source>
        <dbReference type="SAM" id="MobiDB-lite"/>
    </source>
</evidence>
<dbReference type="VEuPathDB" id="FungiDB:MAPG_10634"/>
<sequence length="140" mass="14639">MAIATRSSTSLSHILNPETPPSQGGQDGTSTNTNWPRAGEQPGAPLNASPTLWLGSPATPVHQTNAHGNYTTSGISRSPASSPYEGDFYGGVAAPRALPMKAITMAAVPQGRAGSGRRWKEATREEEEEAGLRRSSTPGR</sequence>
<reference evidence="2" key="2">
    <citation type="submission" date="2010-05" db="EMBL/GenBank/DDBJ databases">
        <title>The Genome Sequence of Magnaporthe poae strain ATCC 64411.</title>
        <authorList>
            <consortium name="The Broad Institute Genome Sequencing Platform"/>
            <consortium name="Broad Institute Genome Sequencing Center for Infectious Disease"/>
            <person name="Ma L.-J."/>
            <person name="Dead R."/>
            <person name="Young S."/>
            <person name="Zeng Q."/>
            <person name="Koehrsen M."/>
            <person name="Alvarado L."/>
            <person name="Berlin A."/>
            <person name="Chapman S.B."/>
            <person name="Chen Z."/>
            <person name="Freedman E."/>
            <person name="Gellesch M."/>
            <person name="Goldberg J."/>
            <person name="Griggs A."/>
            <person name="Gujja S."/>
            <person name="Heilman E.R."/>
            <person name="Heiman D."/>
            <person name="Hepburn T."/>
            <person name="Howarth C."/>
            <person name="Jen D."/>
            <person name="Larson L."/>
            <person name="Mehta T."/>
            <person name="Neiman D."/>
            <person name="Pearson M."/>
            <person name="Roberts A."/>
            <person name="Saif S."/>
            <person name="Shea T."/>
            <person name="Shenoy N."/>
            <person name="Sisk P."/>
            <person name="Stolte C."/>
            <person name="Sykes S."/>
            <person name="Walk T."/>
            <person name="White J."/>
            <person name="Yandava C."/>
            <person name="Haas B."/>
            <person name="Nusbaum C."/>
            <person name="Birren B."/>
        </authorList>
    </citation>
    <scope>NUCLEOTIDE SEQUENCE</scope>
    <source>
        <strain evidence="2">ATCC 64411</strain>
    </source>
</reference>
<feature type="region of interest" description="Disordered" evidence="1">
    <location>
        <begin position="109"/>
        <end position="140"/>
    </location>
</feature>